<dbReference type="GO" id="GO:0005524">
    <property type="term" value="F:ATP binding"/>
    <property type="evidence" value="ECO:0007669"/>
    <property type="project" value="UniProtKB-KW"/>
</dbReference>
<dbReference type="Pfam" id="PF12846">
    <property type="entry name" value="AAA_10"/>
    <property type="match status" value="1"/>
</dbReference>
<dbReference type="SUPFAM" id="SSF52540">
    <property type="entry name" value="P-loop containing nucleoside triphosphate hydrolases"/>
    <property type="match status" value="1"/>
</dbReference>
<proteinExistence type="predicted"/>
<reference evidence="1" key="2">
    <citation type="submission" date="2022-07" db="EMBL/GenBank/DDBJ databases">
        <title>Identification and characterization of Bacillus thuringiensis and other Bacillus cereus group isolates from spinach by whole genome sequencing.</title>
        <authorList>
            <person name="Zao X."/>
            <person name="Zervas A."/>
            <person name="Hendriks M."/>
            <person name="Rajkovic A."/>
            <person name="Van Overbeek L."/>
            <person name="Hendriksen N.B."/>
            <person name="Uyttendaele M."/>
        </authorList>
    </citation>
    <scope>NUCLEOTIDE SEQUENCE</scope>
    <source>
        <strain evidence="1">781001F-1</strain>
    </source>
</reference>
<evidence type="ECO:0000313" key="1">
    <source>
        <dbReference type="EMBL" id="MCQ6288113.1"/>
    </source>
</evidence>
<dbReference type="RefSeq" id="WP_208742699.1">
    <property type="nucleotide sequence ID" value="NZ_CP031778.1"/>
</dbReference>
<evidence type="ECO:0000313" key="2">
    <source>
        <dbReference type="EMBL" id="QDZ76707.1"/>
    </source>
</evidence>
<dbReference type="Proteomes" id="UP000321735">
    <property type="component" value="Chromosome"/>
</dbReference>
<evidence type="ECO:0000313" key="3">
    <source>
        <dbReference type="Proteomes" id="UP000321735"/>
    </source>
</evidence>
<reference evidence="2 3" key="1">
    <citation type="journal article" date="2019" name="Ecotoxicol. Environ. Saf.">
        <title>Microbial characterization of heavy metal resistant bacterial strains isolated from an electroplating wastewater treatment plant.</title>
        <authorList>
            <person name="Cai X."/>
            <person name="Zheng X."/>
            <person name="Zhang D."/>
            <person name="Iqbal W."/>
            <person name="Liu C."/>
            <person name="Yang B."/>
            <person name="Zhao X."/>
            <person name="Lu X."/>
            <person name="Mao Y."/>
        </authorList>
    </citation>
    <scope>NUCLEOTIDE SEQUENCE [LARGE SCALE GENOMIC DNA]</scope>
    <source>
        <strain evidence="2 3">Co1-1</strain>
    </source>
</reference>
<dbReference type="Gene3D" id="3.40.50.300">
    <property type="entry name" value="P-loop containing nucleotide triphosphate hydrolases"/>
    <property type="match status" value="2"/>
</dbReference>
<dbReference type="PANTHER" id="PTHR30121:SF6">
    <property type="entry name" value="SLR6007 PROTEIN"/>
    <property type="match status" value="1"/>
</dbReference>
<dbReference type="AlphaFoldDB" id="A0A9X7QN90"/>
<keyword evidence="1" id="KW-0547">Nucleotide-binding</keyword>
<protein>
    <submittedName>
        <fullName evidence="1">ATP-binding protein</fullName>
    </submittedName>
</protein>
<accession>A0A9X7QN90</accession>
<dbReference type="PANTHER" id="PTHR30121">
    <property type="entry name" value="UNCHARACTERIZED PROTEIN YJGR-RELATED"/>
    <property type="match status" value="1"/>
</dbReference>
<name>A0A9X7QN90_BACCE</name>
<dbReference type="EMBL" id="CP031778">
    <property type="protein sequence ID" value="QDZ76707.1"/>
    <property type="molecule type" value="Genomic_DNA"/>
</dbReference>
<keyword evidence="1" id="KW-0067">ATP-binding</keyword>
<dbReference type="Proteomes" id="UP001204643">
    <property type="component" value="Unassembled WGS sequence"/>
</dbReference>
<organism evidence="2 3">
    <name type="scientific">Bacillus cereus</name>
    <dbReference type="NCBI Taxonomy" id="1396"/>
    <lineage>
        <taxon>Bacteria</taxon>
        <taxon>Bacillati</taxon>
        <taxon>Bacillota</taxon>
        <taxon>Bacilli</taxon>
        <taxon>Bacillales</taxon>
        <taxon>Bacillaceae</taxon>
        <taxon>Bacillus</taxon>
        <taxon>Bacillus cereus group</taxon>
    </lineage>
</organism>
<sequence>MKLQSDIAAVCGNTIFTEDGREQKWYKSGGFHTSFDSENQLALHFQDLRRLFKEIKREIHCIIVPVRQSLDDVREQYLEAVRGNLRVVATEHVNAIFDYLKTSSELGAEENKSEFYIGVELSKGTAADEDDDMSFKEIFEYVSDWLKEKISKVKGKSTYLTAERLQRALRAGRDVDNVLKTLPFHFKSLSCEEMGRLIPWMFNLGVRYPQGWKGWEERFTPITNKKGEIIARVQTKDEVLNLQMTGIENPKSRRHLTLHQTDAKGVNHQTHVSYLHLVKMPDTIYFPDIRWLENLRNLPFGVGVSLKMTYQSPDKRLGKLRRQKANLEDQVNHLSQFNENASSNVYEGLALAEEVIGNVEKERDGSYLMSAIFAVSAPDLDLLSVRVKDLIEEYASIGFRLQNTYGLQLRSLMECLPGSKRYVTEFIQDVDVNAVTASFFGNRQELGDDYGAYLARTLEGKPVYYMPGLAASGTVATQSLVMVLTGKTGGGKSVGGNHITYESALAGAKVMLLDPKAERKNLCHWDEKLTELGTELNFISFTNKDEDAGKLDPFLLFENRQDASDIAREIINYLLNINIRNNSMQSSVVARAVRQVAKRKNPSIRFVKEELRMIATDTEMTEEKRNIALNLASTLEELESISLARLIFAEPTNTDNVLNYANQLNVLQVDNLHLPNKDTPPEEYSEDNIISVAILFSLTAYMIRFMKMFPNDLTMIAIDEAWNFFQNPAGERLIDKLFREGRSLLSPILLMTQNLTDIPEGMRGQIGMSFHFRTDESRDIEAINQFLRLDDSSGLEGVLPKLSSGYCVFRDLQKRTGIMQMRVLQDHLFDAFDTSKDIREIAKQEKEQLEKREEVMQ</sequence>
<dbReference type="InterPro" id="IPR027417">
    <property type="entry name" value="P-loop_NTPase"/>
</dbReference>
<dbReference type="InterPro" id="IPR051162">
    <property type="entry name" value="T4SS_component"/>
</dbReference>
<gene>
    <name evidence="2" type="ORF">D0437_28160</name>
    <name evidence="1" type="ORF">NPM19_26115</name>
</gene>
<dbReference type="EMBL" id="JANHEB010000059">
    <property type="protein sequence ID" value="MCQ6288113.1"/>
    <property type="molecule type" value="Genomic_DNA"/>
</dbReference>